<dbReference type="Pfam" id="PF00149">
    <property type="entry name" value="Metallophos"/>
    <property type="match status" value="1"/>
</dbReference>
<dbReference type="PANTHER" id="PTHR22953:SF155">
    <property type="entry name" value="PURPLE ACID PHOSPHATASE 18"/>
    <property type="match status" value="1"/>
</dbReference>
<dbReference type="AlphaFoldDB" id="M7ZW23"/>
<dbReference type="InterPro" id="IPR041792">
    <property type="entry name" value="MPP_PAP"/>
</dbReference>
<evidence type="ECO:0000256" key="4">
    <source>
        <dbReference type="ARBA" id="ARBA00023180"/>
    </source>
</evidence>
<comment type="catalytic activity">
    <reaction evidence="5">
        <text>a phosphate monoester + H2O = an alcohol + phosphate</text>
        <dbReference type="Rhea" id="RHEA:15017"/>
        <dbReference type="ChEBI" id="CHEBI:15377"/>
        <dbReference type="ChEBI" id="CHEBI:30879"/>
        <dbReference type="ChEBI" id="CHEBI:43474"/>
        <dbReference type="ChEBI" id="CHEBI:67140"/>
        <dbReference type="EC" id="3.1.3.2"/>
    </reaction>
</comment>
<dbReference type="eggNOG" id="KOG0017">
    <property type="taxonomic scope" value="Eukaryota"/>
</dbReference>
<evidence type="ECO:0000259" key="9">
    <source>
        <dbReference type="Pfam" id="PF16656"/>
    </source>
</evidence>
<dbReference type="SUPFAM" id="SSF56300">
    <property type="entry name" value="Metallo-dependent phosphatases"/>
    <property type="match status" value="1"/>
</dbReference>
<feature type="domain" description="Purple acid phosphatase N-terminal" evidence="9">
    <location>
        <begin position="162"/>
        <end position="242"/>
    </location>
</feature>
<feature type="domain" description="Calcineurin-like phosphoesterase" evidence="6">
    <location>
        <begin position="257"/>
        <end position="454"/>
    </location>
</feature>
<dbReference type="Gene3D" id="2.60.40.380">
    <property type="entry name" value="Purple acid phosphatase-like, N-terminal"/>
    <property type="match status" value="1"/>
</dbReference>
<name>M7ZW23_TRIUA</name>
<proteinExistence type="inferred from homology"/>
<reference evidence="10" key="1">
    <citation type="journal article" date="2013" name="Nature">
        <title>Draft genome of the wheat A-genome progenitor Triticum urartu.</title>
        <authorList>
            <person name="Ling H.Q."/>
            <person name="Zhao S."/>
            <person name="Liu D."/>
            <person name="Wang J."/>
            <person name="Sun H."/>
            <person name="Zhang C."/>
            <person name="Fan H."/>
            <person name="Li D."/>
            <person name="Dong L."/>
            <person name="Tao Y."/>
            <person name="Gao C."/>
            <person name="Wu H."/>
            <person name="Li Y."/>
            <person name="Cui Y."/>
            <person name="Guo X."/>
            <person name="Zheng S."/>
            <person name="Wang B."/>
            <person name="Yu K."/>
            <person name="Liang Q."/>
            <person name="Yang W."/>
            <person name="Lou X."/>
            <person name="Chen J."/>
            <person name="Feng M."/>
            <person name="Jian J."/>
            <person name="Zhang X."/>
            <person name="Luo G."/>
            <person name="Jiang Y."/>
            <person name="Liu J."/>
            <person name="Wang Z."/>
            <person name="Sha Y."/>
            <person name="Zhang B."/>
            <person name="Wu H."/>
            <person name="Tang D."/>
            <person name="Shen Q."/>
            <person name="Xue P."/>
            <person name="Zou S."/>
            <person name="Wang X."/>
            <person name="Liu X."/>
            <person name="Wang F."/>
            <person name="Yang Y."/>
            <person name="An X."/>
            <person name="Dong Z."/>
            <person name="Zhang K."/>
            <person name="Zhang X."/>
            <person name="Luo M.C."/>
            <person name="Dvorak J."/>
            <person name="Tong Y."/>
            <person name="Wang J."/>
            <person name="Yang H."/>
            <person name="Li Z."/>
            <person name="Wang D."/>
            <person name="Zhang A."/>
            <person name="Wang J."/>
        </authorList>
    </citation>
    <scope>NUCLEOTIDE SEQUENCE</scope>
</reference>
<dbReference type="OMA" id="INRTHIQ"/>
<dbReference type="CDD" id="cd00839">
    <property type="entry name" value="MPP_PAPs"/>
    <property type="match status" value="1"/>
</dbReference>
<keyword evidence="4" id="KW-0325">Glycoprotein</keyword>
<keyword evidence="3 5" id="KW-0378">Hydrolase</keyword>
<evidence type="ECO:0000256" key="5">
    <source>
        <dbReference type="RuleBase" id="RU361203"/>
    </source>
</evidence>
<dbReference type="EMBL" id="KD064148">
    <property type="protein sequence ID" value="EMS63846.1"/>
    <property type="molecule type" value="Genomic_DNA"/>
</dbReference>
<evidence type="ECO:0000256" key="3">
    <source>
        <dbReference type="ARBA" id="ARBA00022801"/>
    </source>
</evidence>
<evidence type="ECO:0000256" key="2">
    <source>
        <dbReference type="ARBA" id="ARBA00022729"/>
    </source>
</evidence>
<dbReference type="SUPFAM" id="SSF56672">
    <property type="entry name" value="DNA/RNA polymerases"/>
    <property type="match status" value="1"/>
</dbReference>
<dbReference type="Pfam" id="PF16656">
    <property type="entry name" value="Pur_ac_phosph_N"/>
    <property type="match status" value="1"/>
</dbReference>
<dbReference type="Pfam" id="PF07727">
    <property type="entry name" value="RVT_2"/>
    <property type="match status" value="1"/>
</dbReference>
<dbReference type="EC" id="3.1.3.2" evidence="5"/>
<evidence type="ECO:0000256" key="1">
    <source>
        <dbReference type="ARBA" id="ARBA00008723"/>
    </source>
</evidence>
<dbReference type="GO" id="GO:0003993">
    <property type="term" value="F:acid phosphatase activity"/>
    <property type="evidence" value="ECO:0007669"/>
    <property type="project" value="UniProtKB-EC"/>
</dbReference>
<sequence length="560" mass="62945">MPRIPRMSANFSDLFMVSSSRPVPDASLFIFSQGAIQIYMLVYVDDIVIAGSTPAVVDRLVQSLSASFPIKDLGRLEYFLGLEASFHSGGMTLTQKKYALDLLHRVNMENCKATSTPLATSESLSRHSGALLGRDDSFRYRSVVGALQYLTLTRPDISFAVNKVHISLSGEKHMRITWVTDDNSVPSVVDYGTKSNTYTSSSNGESTSYSYLMYSSGKIHHVVIGPLEDNTIYYYRCGGRGSEFQLKTPPSQFPLSLAVVGDLGQTSWTTSTLNHIKQCEYDMLLLPGDLSYADYMQHLWDSFGELVEPLASTRPWMVTQGNHEKERIPFLKSGFQSYNARWKMPYEESGSTSNLYYSFEVAGVHVIMLGSYTDYDESSDQYAWLKKTTFSALQADLANIDRKRTPWLVVLLHVPWYNSNWAHQGEGDSMMNAMEPLLHAAHVDIIIAGHVHAYERTERVYKGGVDPCGAVHITIGDGGNREGLARRYHNPKPLWSVFREASFGHGELKIVNSTHARWTWHRNDDEEPVRTDDVWITSLAGSQCVQDSSSREFRKILMSP</sequence>
<dbReference type="SUPFAM" id="SSF49363">
    <property type="entry name" value="Purple acid phosphatase, N-terminal domain"/>
    <property type="match status" value="1"/>
</dbReference>
<feature type="domain" description="Purple acid phosphatase C-terminal" evidence="8">
    <location>
        <begin position="470"/>
        <end position="526"/>
    </location>
</feature>
<dbReference type="InterPro" id="IPR043502">
    <property type="entry name" value="DNA/RNA_pol_sf"/>
</dbReference>
<dbReference type="InterPro" id="IPR008963">
    <property type="entry name" value="Purple_acid_Pase-like_N"/>
</dbReference>
<keyword evidence="2" id="KW-0732">Signal</keyword>
<evidence type="ECO:0000313" key="10">
    <source>
        <dbReference type="EMBL" id="EMS63846.1"/>
    </source>
</evidence>
<dbReference type="STRING" id="4572.M7ZW23"/>
<dbReference type="InterPro" id="IPR039331">
    <property type="entry name" value="PAPs-like"/>
</dbReference>
<dbReference type="InterPro" id="IPR013103">
    <property type="entry name" value="RVT_2"/>
</dbReference>
<dbReference type="InterPro" id="IPR015914">
    <property type="entry name" value="PAPs_N"/>
</dbReference>
<organism evidence="10">
    <name type="scientific">Triticum urartu</name>
    <name type="common">Red wild einkorn</name>
    <name type="synonym">Crithodium urartu</name>
    <dbReference type="NCBI Taxonomy" id="4572"/>
    <lineage>
        <taxon>Eukaryota</taxon>
        <taxon>Viridiplantae</taxon>
        <taxon>Streptophyta</taxon>
        <taxon>Embryophyta</taxon>
        <taxon>Tracheophyta</taxon>
        <taxon>Spermatophyta</taxon>
        <taxon>Magnoliopsida</taxon>
        <taxon>Liliopsida</taxon>
        <taxon>Poales</taxon>
        <taxon>Poaceae</taxon>
        <taxon>BOP clade</taxon>
        <taxon>Pooideae</taxon>
        <taxon>Triticodae</taxon>
        <taxon>Triticeae</taxon>
        <taxon>Triticinae</taxon>
        <taxon>Triticum</taxon>
    </lineage>
</organism>
<accession>M7ZW23</accession>
<dbReference type="Gene3D" id="3.60.21.10">
    <property type="match status" value="1"/>
</dbReference>
<dbReference type="InterPro" id="IPR004843">
    <property type="entry name" value="Calcineurin-like_PHP"/>
</dbReference>
<protein>
    <recommendedName>
        <fullName evidence="5">Purple acid phosphatase</fullName>
        <ecNumber evidence="5">3.1.3.2</ecNumber>
    </recommendedName>
</protein>
<gene>
    <name evidence="10" type="ORF">TRIUR3_10925</name>
</gene>
<feature type="domain" description="Reverse transcriptase Ty1/copia-type" evidence="7">
    <location>
        <begin position="27"/>
        <end position="118"/>
    </location>
</feature>
<evidence type="ECO:0000259" key="6">
    <source>
        <dbReference type="Pfam" id="PF00149"/>
    </source>
</evidence>
<comment type="similarity">
    <text evidence="1 5">Belongs to the metallophosphoesterase superfamily. Purple acid phosphatase family.</text>
</comment>
<dbReference type="Pfam" id="PF14008">
    <property type="entry name" value="Metallophos_C"/>
    <property type="match status" value="1"/>
</dbReference>
<evidence type="ECO:0000259" key="7">
    <source>
        <dbReference type="Pfam" id="PF07727"/>
    </source>
</evidence>
<dbReference type="eggNOG" id="KOG1378">
    <property type="taxonomic scope" value="Eukaryota"/>
</dbReference>
<dbReference type="InterPro" id="IPR025733">
    <property type="entry name" value="PAPs_C"/>
</dbReference>
<dbReference type="InterPro" id="IPR029052">
    <property type="entry name" value="Metallo-depent_PP-like"/>
</dbReference>
<dbReference type="GO" id="GO:0046872">
    <property type="term" value="F:metal ion binding"/>
    <property type="evidence" value="ECO:0007669"/>
    <property type="project" value="InterPro"/>
</dbReference>
<dbReference type="PANTHER" id="PTHR22953">
    <property type="entry name" value="ACID PHOSPHATASE RELATED"/>
    <property type="match status" value="1"/>
</dbReference>
<evidence type="ECO:0000259" key="8">
    <source>
        <dbReference type="Pfam" id="PF14008"/>
    </source>
</evidence>